<dbReference type="EMBL" id="UINC01177761">
    <property type="protein sequence ID" value="SVD85563.1"/>
    <property type="molecule type" value="Genomic_DNA"/>
</dbReference>
<organism evidence="1">
    <name type="scientific">marine metagenome</name>
    <dbReference type="NCBI Taxonomy" id="408172"/>
    <lineage>
        <taxon>unclassified sequences</taxon>
        <taxon>metagenomes</taxon>
        <taxon>ecological metagenomes</taxon>
    </lineage>
</organism>
<gene>
    <name evidence="1" type="ORF">METZ01_LOCUS438417</name>
</gene>
<evidence type="ECO:0000313" key="1">
    <source>
        <dbReference type="EMBL" id="SVD85563.1"/>
    </source>
</evidence>
<feature type="non-terminal residue" evidence="1">
    <location>
        <position position="40"/>
    </location>
</feature>
<proteinExistence type="predicted"/>
<dbReference type="AlphaFoldDB" id="A0A382YQQ9"/>
<name>A0A382YQQ9_9ZZZZ</name>
<reference evidence="1" key="1">
    <citation type="submission" date="2018-05" db="EMBL/GenBank/DDBJ databases">
        <authorList>
            <person name="Lanie J.A."/>
            <person name="Ng W.-L."/>
            <person name="Kazmierczak K.M."/>
            <person name="Andrzejewski T.M."/>
            <person name="Davidsen T.M."/>
            <person name="Wayne K.J."/>
            <person name="Tettelin H."/>
            <person name="Glass J.I."/>
            <person name="Rusch D."/>
            <person name="Podicherti R."/>
            <person name="Tsui H.-C.T."/>
            <person name="Winkler M.E."/>
        </authorList>
    </citation>
    <scope>NUCLEOTIDE SEQUENCE</scope>
</reference>
<accession>A0A382YQQ9</accession>
<protein>
    <submittedName>
        <fullName evidence="1">Uncharacterized protein</fullName>
    </submittedName>
</protein>
<sequence length="40" mass="5068">MEREPYWDYMGRRLKESRVMVDDNLYKREIFELQKTLQEA</sequence>